<dbReference type="Proteomes" id="UP001460270">
    <property type="component" value="Unassembled WGS sequence"/>
</dbReference>
<sequence>MTVDSGLALRGLRALVQERLTAAVDELFGNVQKTFSEYEQEIRRQRKLLDLLCPRRAAPRAGDRSSAAARGETLQLTRDGRYNPGDHRLCRPGDGRYRPGDGRYSPGEKHQSFCAVTVKTEEPDQIRVHSPVQGLNGVQSRFETRFKQDHLCLFPFSSSLSFLSLSSFSPLPLSLLSSLLSLSLSLLSPLSLSLSPLSLSSLSLFLPPSLLSLLSLSPLSPPLSSSLSLPLLSLFFSPLSLSLLLLSLSSEMELESGLDLDYNQFLQLVQDSEDSLDLQRDLRIGSRTYEIQGTDLRDPGLNQDLRDPGERLTIGLNQDLRDAGLNQDSAAFRDQEESGLASAQNGPHDGKNDLDFPQQHAAPPSFSLTLPPDWLQTFQIPWDRAPPSLSLSMSRGERADTADRRAFVRVWWTP</sequence>
<feature type="region of interest" description="Disordered" evidence="1">
    <location>
        <begin position="333"/>
        <end position="368"/>
    </location>
</feature>
<evidence type="ECO:0000313" key="3">
    <source>
        <dbReference type="Proteomes" id="UP001460270"/>
    </source>
</evidence>
<evidence type="ECO:0000256" key="1">
    <source>
        <dbReference type="SAM" id="MobiDB-lite"/>
    </source>
</evidence>
<feature type="compositionally biased region" description="Low complexity" evidence="1">
    <location>
        <begin position="60"/>
        <end position="71"/>
    </location>
</feature>
<organism evidence="2 3">
    <name type="scientific">Mugilogobius chulae</name>
    <name type="common">yellowstripe goby</name>
    <dbReference type="NCBI Taxonomy" id="88201"/>
    <lineage>
        <taxon>Eukaryota</taxon>
        <taxon>Metazoa</taxon>
        <taxon>Chordata</taxon>
        <taxon>Craniata</taxon>
        <taxon>Vertebrata</taxon>
        <taxon>Euteleostomi</taxon>
        <taxon>Actinopterygii</taxon>
        <taxon>Neopterygii</taxon>
        <taxon>Teleostei</taxon>
        <taxon>Neoteleostei</taxon>
        <taxon>Acanthomorphata</taxon>
        <taxon>Gobiaria</taxon>
        <taxon>Gobiiformes</taxon>
        <taxon>Gobioidei</taxon>
        <taxon>Gobiidae</taxon>
        <taxon>Gobionellinae</taxon>
        <taxon>Mugilogobius</taxon>
    </lineage>
</organism>
<gene>
    <name evidence="2" type="ORF">WMY93_032351</name>
</gene>
<keyword evidence="3" id="KW-1185">Reference proteome</keyword>
<name>A0AAW0MPG2_9GOBI</name>
<dbReference type="AlphaFoldDB" id="A0AAW0MPG2"/>
<evidence type="ECO:0000313" key="2">
    <source>
        <dbReference type="EMBL" id="KAK7881045.1"/>
    </source>
</evidence>
<protein>
    <submittedName>
        <fullName evidence="2">Uncharacterized protein</fullName>
    </submittedName>
</protein>
<accession>A0AAW0MPG2</accession>
<feature type="region of interest" description="Disordered" evidence="1">
    <location>
        <begin position="60"/>
        <end position="109"/>
    </location>
</feature>
<comment type="caution">
    <text evidence="2">The sequence shown here is derived from an EMBL/GenBank/DDBJ whole genome shotgun (WGS) entry which is preliminary data.</text>
</comment>
<feature type="compositionally biased region" description="Basic and acidic residues" evidence="1">
    <location>
        <begin position="78"/>
        <end position="109"/>
    </location>
</feature>
<reference evidence="3" key="1">
    <citation type="submission" date="2024-04" db="EMBL/GenBank/DDBJ databases">
        <title>Salinicola lusitanus LLJ914,a marine bacterium isolated from the Okinawa Trough.</title>
        <authorList>
            <person name="Li J."/>
        </authorList>
    </citation>
    <scope>NUCLEOTIDE SEQUENCE [LARGE SCALE GENOMIC DNA]</scope>
</reference>
<proteinExistence type="predicted"/>
<dbReference type="EMBL" id="JBBPFD010000030">
    <property type="protein sequence ID" value="KAK7881045.1"/>
    <property type="molecule type" value="Genomic_DNA"/>
</dbReference>